<dbReference type="GO" id="GO:0010646">
    <property type="term" value="P:regulation of cell communication"/>
    <property type="evidence" value="ECO:0007669"/>
    <property type="project" value="UniProtKB-ARBA"/>
</dbReference>
<evidence type="ECO:0000256" key="7">
    <source>
        <dbReference type="ARBA" id="ARBA00022679"/>
    </source>
</evidence>
<proteinExistence type="inferred from homology"/>
<dbReference type="SMART" id="SM00291">
    <property type="entry name" value="ZnF_ZZ"/>
    <property type="match status" value="1"/>
</dbReference>
<evidence type="ECO:0000259" key="15">
    <source>
        <dbReference type="PROSITE" id="PS50135"/>
    </source>
</evidence>
<keyword evidence="10 14" id="KW-0863">Zinc-finger</keyword>
<dbReference type="OMA" id="IGTHMSH"/>
<dbReference type="InterPro" id="IPR008598">
    <property type="entry name" value="Di19_Zn-bd"/>
</dbReference>
<reference evidence="18" key="1">
    <citation type="submission" date="2025-08" db="UniProtKB">
        <authorList>
            <consortium name="RefSeq"/>
        </authorList>
    </citation>
    <scope>IDENTIFICATION</scope>
    <source>
        <strain evidence="18">14028-0561.14</strain>
        <tissue evidence="18">Whole fly</tissue>
    </source>
</reference>
<keyword evidence="7" id="KW-0808">Transferase</keyword>
<dbReference type="GO" id="GO:0023051">
    <property type="term" value="P:regulation of signaling"/>
    <property type="evidence" value="ECO:0007669"/>
    <property type="project" value="UniProtKB-ARBA"/>
</dbReference>
<dbReference type="Gene3D" id="3.30.60.90">
    <property type="match status" value="1"/>
</dbReference>
<dbReference type="Pfam" id="PF05605">
    <property type="entry name" value="zf-Di19"/>
    <property type="match status" value="1"/>
</dbReference>
<evidence type="ECO:0000256" key="6">
    <source>
        <dbReference type="ARBA" id="ARBA00014999"/>
    </source>
</evidence>
<keyword evidence="12" id="KW-0862">Zinc</keyword>
<evidence type="ECO:0000256" key="13">
    <source>
        <dbReference type="ARBA" id="ARBA00023228"/>
    </source>
</evidence>
<dbReference type="EC" id="2.3.2.27" evidence="5"/>
<evidence type="ECO:0000256" key="5">
    <source>
        <dbReference type="ARBA" id="ARBA00012483"/>
    </source>
</evidence>
<evidence type="ECO:0000256" key="1">
    <source>
        <dbReference type="ARBA" id="ARBA00000900"/>
    </source>
</evidence>
<evidence type="ECO:0000256" key="14">
    <source>
        <dbReference type="PROSITE-ProRule" id="PRU00228"/>
    </source>
</evidence>
<keyword evidence="17" id="KW-1185">Reference proteome</keyword>
<evidence type="ECO:0000256" key="9">
    <source>
        <dbReference type="ARBA" id="ARBA00022753"/>
    </source>
</evidence>
<keyword evidence="9" id="KW-0967">Endosome</keyword>
<evidence type="ECO:0000313" key="18">
    <source>
        <dbReference type="RefSeq" id="XP_017030130.1"/>
    </source>
</evidence>
<dbReference type="Pfam" id="PF00569">
    <property type="entry name" value="ZZ"/>
    <property type="match status" value="1"/>
</dbReference>
<evidence type="ECO:0000313" key="17">
    <source>
        <dbReference type="Proteomes" id="UP001652661"/>
    </source>
</evidence>
<dbReference type="AlphaFoldDB" id="A0A6P4INT6"/>
<dbReference type="PANTHER" id="PTHR12268">
    <property type="entry name" value="E3 UBIQUITIN-PROTEIN LIGASE KCMF1"/>
    <property type="match status" value="1"/>
</dbReference>
<dbReference type="GO" id="GO:0008270">
    <property type="term" value="F:zinc ion binding"/>
    <property type="evidence" value="ECO:0007669"/>
    <property type="project" value="UniProtKB-KW"/>
</dbReference>
<dbReference type="GO" id="GO:0005886">
    <property type="term" value="C:plasma membrane"/>
    <property type="evidence" value="ECO:0007669"/>
    <property type="project" value="TreeGrafter"/>
</dbReference>
<dbReference type="PROSITE" id="PS01357">
    <property type="entry name" value="ZF_ZZ_1"/>
    <property type="match status" value="1"/>
</dbReference>
<dbReference type="PROSITE" id="PS50157">
    <property type="entry name" value="ZINC_FINGER_C2H2_2"/>
    <property type="match status" value="1"/>
</dbReference>
<organism evidence="17 18">
    <name type="scientific">Drosophila kikkawai</name>
    <name type="common">Fruit fly</name>
    <dbReference type="NCBI Taxonomy" id="30033"/>
    <lineage>
        <taxon>Eukaryota</taxon>
        <taxon>Metazoa</taxon>
        <taxon>Ecdysozoa</taxon>
        <taxon>Arthropoda</taxon>
        <taxon>Hexapoda</taxon>
        <taxon>Insecta</taxon>
        <taxon>Pterygota</taxon>
        <taxon>Neoptera</taxon>
        <taxon>Endopterygota</taxon>
        <taxon>Diptera</taxon>
        <taxon>Brachycera</taxon>
        <taxon>Muscomorpha</taxon>
        <taxon>Ephydroidea</taxon>
        <taxon>Drosophilidae</taxon>
        <taxon>Drosophila</taxon>
        <taxon>Sophophora</taxon>
    </lineage>
</organism>
<dbReference type="PANTHER" id="PTHR12268:SF13">
    <property type="entry name" value="E3 UBIQUITIN-PROTEIN LIGASE KCMF1"/>
    <property type="match status" value="1"/>
</dbReference>
<dbReference type="RefSeq" id="XP_017030130.1">
    <property type="nucleotide sequence ID" value="XM_017174641.3"/>
</dbReference>
<dbReference type="InterPro" id="IPR050774">
    <property type="entry name" value="KCMF1/Dystrophin"/>
</dbReference>
<dbReference type="InterPro" id="IPR013087">
    <property type="entry name" value="Znf_C2H2_type"/>
</dbReference>
<evidence type="ECO:0000256" key="4">
    <source>
        <dbReference type="ARBA" id="ARBA00010938"/>
    </source>
</evidence>
<dbReference type="GO" id="GO:0005764">
    <property type="term" value="C:lysosome"/>
    <property type="evidence" value="ECO:0007669"/>
    <property type="project" value="UniProtKB-SubCell"/>
</dbReference>
<evidence type="ECO:0000256" key="12">
    <source>
        <dbReference type="ARBA" id="ARBA00022833"/>
    </source>
</evidence>
<dbReference type="SUPFAM" id="SSF57850">
    <property type="entry name" value="RING/U-box"/>
    <property type="match status" value="1"/>
</dbReference>
<dbReference type="GO" id="GO:0099536">
    <property type="term" value="P:synaptic signaling"/>
    <property type="evidence" value="ECO:0007669"/>
    <property type="project" value="TreeGrafter"/>
</dbReference>
<protein>
    <recommendedName>
        <fullName evidence="6">E3 ubiquitin-protein ligase KCMF1</fullName>
        <ecNumber evidence="5">2.3.2.27</ecNumber>
    </recommendedName>
</protein>
<keyword evidence="13" id="KW-0458">Lysosome</keyword>
<comment type="similarity">
    <text evidence="4">Belongs to the KCMF1 family.</text>
</comment>
<dbReference type="PROSITE" id="PS50135">
    <property type="entry name" value="ZF_ZZ_2"/>
    <property type="match status" value="1"/>
</dbReference>
<dbReference type="GO" id="GO:0005770">
    <property type="term" value="C:late endosome"/>
    <property type="evidence" value="ECO:0007669"/>
    <property type="project" value="UniProtKB-SubCell"/>
</dbReference>
<dbReference type="GeneID" id="108080059"/>
<keyword evidence="8" id="KW-0479">Metal-binding</keyword>
<dbReference type="InterPro" id="IPR043145">
    <property type="entry name" value="Znf_ZZ_sf"/>
</dbReference>
<feature type="domain" description="ZZ-type" evidence="15">
    <location>
        <begin position="4"/>
        <end position="60"/>
    </location>
</feature>
<evidence type="ECO:0000259" key="16">
    <source>
        <dbReference type="PROSITE" id="PS50157"/>
    </source>
</evidence>
<evidence type="ECO:0000256" key="3">
    <source>
        <dbReference type="ARBA" id="ARBA00004603"/>
    </source>
</evidence>
<dbReference type="GO" id="GO:0061630">
    <property type="term" value="F:ubiquitin protein ligase activity"/>
    <property type="evidence" value="ECO:0007669"/>
    <property type="project" value="UniProtKB-EC"/>
</dbReference>
<sequence>MSQFFEVTCDHCQTWGLFDYRYKCLRCADYDLCARCYKFGLRGVGHDVSHPFQCLLDQGAMELHFAGEPIPDLCADSFTCPNCGELGFSADELMAHVRIRHSDARTAVICPLCVAVPSAHPARVDNLLSHMSIAHHHNPGGGFRLAGTEPPVTHHVLPTSEGPQVRFILPDDQSEEEW</sequence>
<dbReference type="Proteomes" id="UP001652661">
    <property type="component" value="Chromosome X"/>
</dbReference>
<evidence type="ECO:0000256" key="10">
    <source>
        <dbReference type="ARBA" id="ARBA00022771"/>
    </source>
</evidence>
<accession>A0A6P4INT6</accession>
<evidence type="ECO:0000256" key="8">
    <source>
        <dbReference type="ARBA" id="ARBA00022723"/>
    </source>
</evidence>
<dbReference type="InterPro" id="IPR000433">
    <property type="entry name" value="Znf_ZZ"/>
</dbReference>
<evidence type="ECO:0000256" key="2">
    <source>
        <dbReference type="ARBA" id="ARBA00004371"/>
    </source>
</evidence>
<comment type="subcellular location">
    <subcellularLocation>
        <location evidence="3">Late endosome</location>
    </subcellularLocation>
    <subcellularLocation>
        <location evidence="2">Lysosome</location>
    </subcellularLocation>
</comment>
<dbReference type="GO" id="GO:0045202">
    <property type="term" value="C:synapse"/>
    <property type="evidence" value="ECO:0007669"/>
    <property type="project" value="GOC"/>
</dbReference>
<feature type="domain" description="C2H2-type" evidence="16">
    <location>
        <begin position="78"/>
        <end position="106"/>
    </location>
</feature>
<evidence type="ECO:0000256" key="11">
    <source>
        <dbReference type="ARBA" id="ARBA00022786"/>
    </source>
</evidence>
<dbReference type="CDD" id="cd02338">
    <property type="entry name" value="ZZ_PCMF_like"/>
    <property type="match status" value="1"/>
</dbReference>
<gene>
    <name evidence="18" type="primary">LOC108080059</name>
</gene>
<name>A0A6P4INT6_DROKI</name>
<keyword evidence="11" id="KW-0833">Ubl conjugation pathway</keyword>
<dbReference type="OrthoDB" id="7873042at2759"/>
<comment type="catalytic activity">
    <reaction evidence="1">
        <text>S-ubiquitinyl-[E2 ubiquitin-conjugating enzyme]-L-cysteine + [acceptor protein]-L-lysine = [E2 ubiquitin-conjugating enzyme]-L-cysteine + N(6)-ubiquitinyl-[acceptor protein]-L-lysine.</text>
        <dbReference type="EC" id="2.3.2.27"/>
    </reaction>
</comment>